<evidence type="ECO:0000259" key="1">
    <source>
        <dbReference type="Pfam" id="PF08281"/>
    </source>
</evidence>
<proteinExistence type="predicted"/>
<dbReference type="EMBL" id="CAFARE010000001">
    <property type="protein sequence ID" value="CAB4837948.1"/>
    <property type="molecule type" value="Genomic_DNA"/>
</dbReference>
<dbReference type="InterPro" id="IPR013324">
    <property type="entry name" value="RNA_pol_sigma_r3/r4-like"/>
</dbReference>
<gene>
    <name evidence="2" type="ORF">UFOPK2662_00029</name>
    <name evidence="3" type="ORF">UFOPK2942_00087</name>
    <name evidence="4" type="ORF">UFOPK3232_00065</name>
    <name evidence="5" type="ORF">UFOPK4242_00064</name>
    <name evidence="6" type="ORF">UFOPK4382_00043</name>
</gene>
<evidence type="ECO:0000313" key="5">
    <source>
        <dbReference type="EMBL" id="CAB5038878.1"/>
    </source>
</evidence>
<dbReference type="EMBL" id="CAEZYI010000001">
    <property type="protein sequence ID" value="CAB4709885.1"/>
    <property type="molecule type" value="Genomic_DNA"/>
</dbReference>
<feature type="domain" description="RNA polymerase sigma factor 70 region 4 type 2" evidence="1">
    <location>
        <begin position="7"/>
        <end position="48"/>
    </location>
</feature>
<dbReference type="GO" id="GO:0006352">
    <property type="term" value="P:DNA-templated transcription initiation"/>
    <property type="evidence" value="ECO:0007669"/>
    <property type="project" value="InterPro"/>
</dbReference>
<dbReference type="Gene3D" id="1.10.10.10">
    <property type="entry name" value="Winged helix-like DNA-binding domain superfamily/Winged helix DNA-binding domain"/>
    <property type="match status" value="1"/>
</dbReference>
<dbReference type="EMBL" id="CAFAAA010000001">
    <property type="protein sequence ID" value="CAB4771241.1"/>
    <property type="molecule type" value="Genomic_DNA"/>
</dbReference>
<dbReference type="Pfam" id="PF08281">
    <property type="entry name" value="Sigma70_r4_2"/>
    <property type="match status" value="1"/>
</dbReference>
<dbReference type="SUPFAM" id="SSF88659">
    <property type="entry name" value="Sigma3 and sigma4 domains of RNA polymerase sigma factors"/>
    <property type="match status" value="1"/>
</dbReference>
<name>A0A6J6QLL3_9ZZZZ</name>
<accession>A0A6J6QLL3</accession>
<dbReference type="EMBL" id="CAFBQC010000001">
    <property type="protein sequence ID" value="CAB5038878.1"/>
    <property type="molecule type" value="Genomic_DNA"/>
</dbReference>
<evidence type="ECO:0000313" key="2">
    <source>
        <dbReference type="EMBL" id="CAB4709885.1"/>
    </source>
</evidence>
<dbReference type="EMBL" id="CAFBRA010000001">
    <property type="protein sequence ID" value="CAB5070747.1"/>
    <property type="molecule type" value="Genomic_DNA"/>
</dbReference>
<dbReference type="GO" id="GO:0016987">
    <property type="term" value="F:sigma factor activity"/>
    <property type="evidence" value="ECO:0007669"/>
    <property type="project" value="InterPro"/>
</dbReference>
<dbReference type="AlphaFoldDB" id="A0A6J6QLL3"/>
<protein>
    <submittedName>
        <fullName evidence="2">Unannotated protein</fullName>
    </submittedName>
</protein>
<dbReference type="GO" id="GO:0003677">
    <property type="term" value="F:DNA binding"/>
    <property type="evidence" value="ECO:0007669"/>
    <property type="project" value="InterPro"/>
</dbReference>
<evidence type="ECO:0000313" key="4">
    <source>
        <dbReference type="EMBL" id="CAB4837948.1"/>
    </source>
</evidence>
<dbReference type="InterPro" id="IPR036388">
    <property type="entry name" value="WH-like_DNA-bd_sf"/>
</dbReference>
<reference evidence="2" key="1">
    <citation type="submission" date="2020-05" db="EMBL/GenBank/DDBJ databases">
        <authorList>
            <person name="Chiriac C."/>
            <person name="Salcher M."/>
            <person name="Ghai R."/>
            <person name="Kavagutti S V."/>
        </authorList>
    </citation>
    <scope>NUCLEOTIDE SEQUENCE</scope>
</reference>
<dbReference type="InterPro" id="IPR013249">
    <property type="entry name" value="RNA_pol_sigma70_r4_t2"/>
</dbReference>
<organism evidence="2">
    <name type="scientific">freshwater metagenome</name>
    <dbReference type="NCBI Taxonomy" id="449393"/>
    <lineage>
        <taxon>unclassified sequences</taxon>
        <taxon>metagenomes</taxon>
        <taxon>ecological metagenomes</taxon>
    </lineage>
</organism>
<sequence>MSEPSTLADVLAALPEEERFILTMHYLRQMSPDQIAQLLSVPEQAVEGVIASGKARLSQIFGL</sequence>
<evidence type="ECO:0000313" key="3">
    <source>
        <dbReference type="EMBL" id="CAB4771241.1"/>
    </source>
</evidence>
<evidence type="ECO:0000313" key="6">
    <source>
        <dbReference type="EMBL" id="CAB5070747.1"/>
    </source>
</evidence>